<protein>
    <submittedName>
        <fullName evidence="1">Uncharacterized protein</fullName>
    </submittedName>
</protein>
<sequence length="1018" mass="111668">MSSPSQRRQRSSQSATPRRSARQSSANAPSDPPSQLASSPIFFQSSSPGRGDAQHGPGGDVSSPLRQMTDSQSTRAGNGALPSSPLRQMSDTQSVIDDQATPRARHTHVGESSPIRYEPSSSPGRSLRHQSELRSESSGLFLGSDAGSTASRRRGDINSDAMRTPRAPRRVVLDETGRVVREGPVDGSDAPSFANRDANTSEADALGGQGQSLIWGTTVSIDDTFASFKDFLRNFALKYRMFRDGLSDDDVRASPEAESKPYQEALENMLLLGSTRLYLDISDLNLYPPTRKLWHQIQAYPQEIVPVMDQSVHDLMVEIARADGLRNRPSQSSNGQGESQRSRQSSEPVFPSSDRPDEPATPRATDPQPSLEDQVASSIYVVRPFGLDKTTNLRDLNPSDMDRLISIKGLVIRATPVIPDMKDAFFRCNVCNHSVNVGLDRGKIREPTECPRPICSSQNSMQIVHNRCSFEDKQVIKLQETPDAVPAGQTPHSVSVCVYNELVDFCKAGDRVELTGIFRVSAVRVNPRQRAVKSVYKTYVDVLHVQKVDKKRMGVDASTLGVGGDEEADNGSNDIEETRTISPENEQKIRETAAREDIYDLLSRSLAPSVYELDDVKKGILLQLFGGTNKTFQKGGSPKYRGDINVLLCGDPSTSKSQILSYVHRIAPRGVYTSGKGSSAVGLTAYVTRDPETKQLVLESGALVLSDGGVCCIDEFDKMSDATRSVLHEVMEQQTVSVAKAGIITTLNARTSILASANPIGSRYNPDLSVPQNIDLPPTLLSRFDLVYLMLDRVDEKMDRRLAKHLLSLYIEDKPQSAPSANDILPVEFLTMYISYARAQVQPKISEEAGKELIECYIAMRALGQDVRAAEKRITATTRQLESMIRLAEAHAKMRLSEVVTREDVQEANRLIQSALKTAATDSQGRIDMSLLTEGTSAVDRKRKAELKEATLHLLDEMTSAGNAVRWSDVARRMAEGSSVPIEATEFTEVMRALEAENAITITGDGARRSVRRVTAVV</sequence>
<dbReference type="Proteomes" id="UP001143910">
    <property type="component" value="Unassembled WGS sequence"/>
</dbReference>
<dbReference type="EMBL" id="JANJQO010000313">
    <property type="protein sequence ID" value="KAJ2979112.1"/>
    <property type="molecule type" value="Genomic_DNA"/>
</dbReference>
<gene>
    <name evidence="1" type="ORF">NQ176_g3448</name>
</gene>
<evidence type="ECO:0000313" key="1">
    <source>
        <dbReference type="EMBL" id="KAJ2979112.1"/>
    </source>
</evidence>
<organism evidence="1 2">
    <name type="scientific">Zarea fungicola</name>
    <dbReference type="NCBI Taxonomy" id="93591"/>
    <lineage>
        <taxon>Eukaryota</taxon>
        <taxon>Fungi</taxon>
        <taxon>Dikarya</taxon>
        <taxon>Ascomycota</taxon>
        <taxon>Pezizomycotina</taxon>
        <taxon>Sordariomycetes</taxon>
        <taxon>Hypocreomycetidae</taxon>
        <taxon>Hypocreales</taxon>
        <taxon>Cordycipitaceae</taxon>
        <taxon>Zarea</taxon>
    </lineage>
</organism>
<name>A0ACC1NJM1_9HYPO</name>
<evidence type="ECO:0000313" key="2">
    <source>
        <dbReference type="Proteomes" id="UP001143910"/>
    </source>
</evidence>
<keyword evidence="2" id="KW-1185">Reference proteome</keyword>
<reference evidence="1" key="1">
    <citation type="submission" date="2022-08" db="EMBL/GenBank/DDBJ databases">
        <title>Genome Sequence of Lecanicillium fungicola.</title>
        <authorList>
            <person name="Buettner E."/>
        </authorList>
    </citation>
    <scope>NUCLEOTIDE SEQUENCE</scope>
    <source>
        <strain evidence="1">Babe33</strain>
    </source>
</reference>
<proteinExistence type="predicted"/>
<comment type="caution">
    <text evidence="1">The sequence shown here is derived from an EMBL/GenBank/DDBJ whole genome shotgun (WGS) entry which is preliminary data.</text>
</comment>
<accession>A0ACC1NJM1</accession>